<dbReference type="RefSeq" id="WP_326509512.1">
    <property type="nucleotide sequence ID" value="NZ_JAWIIV010000038.1"/>
</dbReference>
<evidence type="ECO:0000313" key="2">
    <source>
        <dbReference type="EMBL" id="MEC4723857.1"/>
    </source>
</evidence>
<keyword evidence="3" id="KW-1185">Reference proteome</keyword>
<dbReference type="EMBL" id="JAWIIV010000090">
    <property type="protein sequence ID" value="MEC4723857.1"/>
    <property type="molecule type" value="Genomic_DNA"/>
</dbReference>
<name>A0ABU6JGQ8_9BURK</name>
<reference evidence="1 3" key="1">
    <citation type="submission" date="2023-10" db="EMBL/GenBank/DDBJ databases">
        <title>Noviherbaspirillum sp. CPCC 100848 genome assembly.</title>
        <authorList>
            <person name="Li X.Y."/>
            <person name="Fang X.M."/>
        </authorList>
    </citation>
    <scope>NUCLEOTIDE SEQUENCE [LARGE SCALE GENOMIC DNA]</scope>
    <source>
        <strain evidence="1 3">CPCC 100848</strain>
    </source>
</reference>
<dbReference type="Proteomes" id="UP001352263">
    <property type="component" value="Unassembled WGS sequence"/>
</dbReference>
<comment type="caution">
    <text evidence="1">The sequence shown here is derived from an EMBL/GenBank/DDBJ whole genome shotgun (WGS) entry which is preliminary data.</text>
</comment>
<gene>
    <name evidence="1" type="ORF">RY831_27200</name>
    <name evidence="2" type="ORF">RY831_32645</name>
</gene>
<protein>
    <submittedName>
        <fullName evidence="1">Uncharacterized protein</fullName>
    </submittedName>
</protein>
<evidence type="ECO:0000313" key="3">
    <source>
        <dbReference type="Proteomes" id="UP001352263"/>
    </source>
</evidence>
<accession>A0ABU6JGQ8</accession>
<sequence length="66" mass="7884">MKIKTRTKYNEQLHEPKDGNQYIVILHDGQKVEGQWSAVTSRFYLDQTQSIFVLRQEAFDWWPANV</sequence>
<evidence type="ECO:0000313" key="1">
    <source>
        <dbReference type="EMBL" id="MEC4722851.1"/>
    </source>
</evidence>
<dbReference type="EMBL" id="JAWIIV010000038">
    <property type="protein sequence ID" value="MEC4722851.1"/>
    <property type="molecule type" value="Genomic_DNA"/>
</dbReference>
<proteinExistence type="predicted"/>
<organism evidence="1 3">
    <name type="scientific">Noviherbaspirillum album</name>
    <dbReference type="NCBI Taxonomy" id="3080276"/>
    <lineage>
        <taxon>Bacteria</taxon>
        <taxon>Pseudomonadati</taxon>
        <taxon>Pseudomonadota</taxon>
        <taxon>Betaproteobacteria</taxon>
        <taxon>Burkholderiales</taxon>
        <taxon>Oxalobacteraceae</taxon>
        <taxon>Noviherbaspirillum</taxon>
    </lineage>
</organism>